<sequence>MQSRAKMGSFAISASALCFALLLAGCATPEARTRSALIQTGLTPPVASCMAERMVDRLSLAQLQRLGRLERLQRAGDFEEFLRLTRGLRDPEILAVVSSSGVVCTVRN</sequence>
<evidence type="ECO:0000313" key="2">
    <source>
        <dbReference type="EMBL" id="GGB59085.1"/>
    </source>
</evidence>
<accession>A0ABQ1J3U6</accession>
<dbReference type="Proteomes" id="UP000614261">
    <property type="component" value="Unassembled WGS sequence"/>
</dbReference>
<evidence type="ECO:0008006" key="4">
    <source>
        <dbReference type="Google" id="ProtNLM"/>
    </source>
</evidence>
<dbReference type="RefSeq" id="WP_229736853.1">
    <property type="nucleotide sequence ID" value="NZ_BMGD01000002.1"/>
</dbReference>
<feature type="chain" id="PRO_5045039552" description="Lipoprotein" evidence="1">
    <location>
        <begin position="21"/>
        <end position="108"/>
    </location>
</feature>
<feature type="signal peptide" evidence="1">
    <location>
        <begin position="1"/>
        <end position="20"/>
    </location>
</feature>
<evidence type="ECO:0000313" key="3">
    <source>
        <dbReference type="Proteomes" id="UP000614261"/>
    </source>
</evidence>
<keyword evidence="1" id="KW-0732">Signal</keyword>
<protein>
    <recommendedName>
        <fullName evidence="4">Lipoprotein</fullName>
    </recommendedName>
</protein>
<evidence type="ECO:0000256" key="1">
    <source>
        <dbReference type="SAM" id="SignalP"/>
    </source>
</evidence>
<keyword evidence="3" id="KW-1185">Reference proteome</keyword>
<organism evidence="2 3">
    <name type="scientific">Blastomonas aquatica</name>
    <dbReference type="NCBI Taxonomy" id="1510276"/>
    <lineage>
        <taxon>Bacteria</taxon>
        <taxon>Pseudomonadati</taxon>
        <taxon>Pseudomonadota</taxon>
        <taxon>Alphaproteobacteria</taxon>
        <taxon>Sphingomonadales</taxon>
        <taxon>Sphingomonadaceae</taxon>
        <taxon>Blastomonas</taxon>
    </lineage>
</organism>
<dbReference type="PROSITE" id="PS51257">
    <property type="entry name" value="PROKAR_LIPOPROTEIN"/>
    <property type="match status" value="1"/>
</dbReference>
<name>A0ABQ1J3U6_9SPHN</name>
<reference evidence="3" key="1">
    <citation type="journal article" date="2019" name="Int. J. Syst. Evol. Microbiol.">
        <title>The Global Catalogue of Microorganisms (GCM) 10K type strain sequencing project: providing services to taxonomists for standard genome sequencing and annotation.</title>
        <authorList>
            <consortium name="The Broad Institute Genomics Platform"/>
            <consortium name="The Broad Institute Genome Sequencing Center for Infectious Disease"/>
            <person name="Wu L."/>
            <person name="Ma J."/>
        </authorList>
    </citation>
    <scope>NUCLEOTIDE SEQUENCE [LARGE SCALE GENOMIC DNA]</scope>
    <source>
        <strain evidence="3">CGMCC 1.12851</strain>
    </source>
</reference>
<proteinExistence type="predicted"/>
<comment type="caution">
    <text evidence="2">The sequence shown here is derived from an EMBL/GenBank/DDBJ whole genome shotgun (WGS) entry which is preliminary data.</text>
</comment>
<gene>
    <name evidence="2" type="ORF">GCM10010833_12350</name>
</gene>
<dbReference type="EMBL" id="BMGD01000002">
    <property type="protein sequence ID" value="GGB59085.1"/>
    <property type="molecule type" value="Genomic_DNA"/>
</dbReference>